<dbReference type="PANTHER" id="PTHR10605">
    <property type="entry name" value="HEPARAN SULFATE SULFOTRANSFERASE"/>
    <property type="match status" value="1"/>
</dbReference>
<dbReference type="Gene3D" id="3.40.50.300">
    <property type="entry name" value="P-loop containing nucleotide triphosphate hydrolases"/>
    <property type="match status" value="1"/>
</dbReference>
<dbReference type="InterPro" id="IPR037359">
    <property type="entry name" value="NST/OST"/>
</dbReference>
<sequence length="316" mass="37505">MQNWPNLFIVGAVKSGTTSLWAYLKQHPEIYFPEMKEPHYFTHPHPAPEQRHCIRYIDSEEQYLRLYQDSGQVTYRGDASPSYLWSEVAAQEIAQCCPDSKIIIILRDPVQRAYAQYLMDFNEGVTDLDFYSALQRDWTRPDKGWGVSQLYVELGLYHDQIQRYFSLFGRNQVRVLLLEDLQRKPLQVLHDLAEFLQVSPLPFQRIDFRRAHNHYARPRGNWARRLAGNPISRTIGEYFFPQRWGEYIWRNLFLRKEKKPAIDPQARDWLIERFQPEMARLEGLLQRPLPELRRSWPEAELHHAAGHPLSTESSLR</sequence>
<dbReference type="Pfam" id="PF13469">
    <property type="entry name" value="Sulfotransfer_3"/>
    <property type="match status" value="1"/>
</dbReference>
<evidence type="ECO:0000313" key="3">
    <source>
        <dbReference type="Proteomes" id="UP001197378"/>
    </source>
</evidence>
<evidence type="ECO:0000313" key="2">
    <source>
        <dbReference type="EMBL" id="MBU2789303.1"/>
    </source>
</evidence>
<dbReference type="PANTHER" id="PTHR10605:SF56">
    <property type="entry name" value="BIFUNCTIONAL HEPARAN SULFATE N-DEACETYLASE_N-SULFOTRANSFERASE"/>
    <property type="match status" value="1"/>
</dbReference>
<accession>A0AAE3CKX5</accession>
<dbReference type="GO" id="GO:0008146">
    <property type="term" value="F:sulfotransferase activity"/>
    <property type="evidence" value="ECO:0007669"/>
    <property type="project" value="InterPro"/>
</dbReference>
<keyword evidence="1" id="KW-0808">Transferase</keyword>
<dbReference type="EMBL" id="JAAXYO010000196">
    <property type="protein sequence ID" value="MBU2789303.1"/>
    <property type="molecule type" value="Genomic_DNA"/>
</dbReference>
<gene>
    <name evidence="2" type="ORF">HFQ13_14025</name>
</gene>
<keyword evidence="3" id="KW-1185">Reference proteome</keyword>
<dbReference type="InterPro" id="IPR027417">
    <property type="entry name" value="P-loop_NTPase"/>
</dbReference>
<proteinExistence type="predicted"/>
<reference evidence="2" key="1">
    <citation type="journal article" date="2021" name="ISME J.">
        <title>Genomic evolution of the class Acidithiobacillia: deep-branching Proteobacteria living in extreme acidic conditions.</title>
        <authorList>
            <person name="Moya-Beltran A."/>
            <person name="Beard S."/>
            <person name="Rojas-Villalobos C."/>
            <person name="Issotta F."/>
            <person name="Gallardo Y."/>
            <person name="Ulloa R."/>
            <person name="Giaveno A."/>
            <person name="Degli Esposti M."/>
            <person name="Johnson D.B."/>
            <person name="Quatrini R."/>
        </authorList>
    </citation>
    <scope>NUCLEOTIDE SEQUENCE</scope>
    <source>
        <strain evidence="2">VAN18-1</strain>
    </source>
</reference>
<protein>
    <submittedName>
        <fullName evidence="2">Sulfotransferase</fullName>
    </submittedName>
</protein>
<dbReference type="Proteomes" id="UP001197378">
    <property type="component" value="Unassembled WGS sequence"/>
</dbReference>
<dbReference type="AlphaFoldDB" id="A0AAE3CKX5"/>
<name>A0AAE3CKX5_9PROT</name>
<comment type="caution">
    <text evidence="2">The sequence shown here is derived from an EMBL/GenBank/DDBJ whole genome shotgun (WGS) entry which is preliminary data.</text>
</comment>
<organism evidence="2 3">
    <name type="scientific">Igneacidithiobacillus copahuensis</name>
    <dbReference type="NCBI Taxonomy" id="2724909"/>
    <lineage>
        <taxon>Bacteria</taxon>
        <taxon>Pseudomonadati</taxon>
        <taxon>Pseudomonadota</taxon>
        <taxon>Acidithiobacillia</taxon>
        <taxon>Acidithiobacillales</taxon>
        <taxon>Acidithiobacillaceae</taxon>
        <taxon>Igneacidithiobacillus</taxon>
    </lineage>
</organism>
<evidence type="ECO:0000256" key="1">
    <source>
        <dbReference type="ARBA" id="ARBA00022679"/>
    </source>
</evidence>
<dbReference type="SUPFAM" id="SSF52540">
    <property type="entry name" value="P-loop containing nucleoside triphosphate hydrolases"/>
    <property type="match status" value="1"/>
</dbReference>